<evidence type="ECO:0000256" key="1">
    <source>
        <dbReference type="ARBA" id="ARBA00004970"/>
    </source>
</evidence>
<comment type="pathway">
    <text evidence="1 8">Amino-acid biosynthesis; L-histidine biosynthesis; L-histidine from 5-phospho-alpha-D-ribose 1-diphosphate: step 8/9.</text>
</comment>
<keyword evidence="6 8" id="KW-0368">Histidine biosynthesis</keyword>
<dbReference type="Pfam" id="PF02811">
    <property type="entry name" value="PHP"/>
    <property type="match status" value="1"/>
</dbReference>
<evidence type="ECO:0000256" key="7">
    <source>
        <dbReference type="ARBA" id="ARBA00049158"/>
    </source>
</evidence>
<dbReference type="InterPro" id="IPR004013">
    <property type="entry name" value="PHP_dom"/>
</dbReference>
<dbReference type="EC" id="3.1.3.15" evidence="3 8"/>
<accession>A0ABW4BC44</accession>
<evidence type="ECO:0000256" key="8">
    <source>
        <dbReference type="RuleBase" id="RU366003"/>
    </source>
</evidence>
<gene>
    <name evidence="10" type="ORF">ACFQ41_01915</name>
</gene>
<evidence type="ECO:0000256" key="2">
    <source>
        <dbReference type="ARBA" id="ARBA00009152"/>
    </source>
</evidence>
<reference evidence="11" key="1">
    <citation type="journal article" date="2019" name="Int. J. Syst. Evol. Microbiol.">
        <title>The Global Catalogue of Microorganisms (GCM) 10K type strain sequencing project: providing services to taxonomists for standard genome sequencing and annotation.</title>
        <authorList>
            <consortium name="The Broad Institute Genomics Platform"/>
            <consortium name="The Broad Institute Genome Sequencing Center for Infectious Disease"/>
            <person name="Wu L."/>
            <person name="Ma J."/>
        </authorList>
    </citation>
    <scope>NUCLEOTIDE SEQUENCE [LARGE SCALE GENOMIC DNA]</scope>
    <source>
        <strain evidence="11">CCM 9110</strain>
    </source>
</reference>
<protein>
    <recommendedName>
        <fullName evidence="3 8">Histidinol-phosphatase</fullName>
        <shortName evidence="8">HolPase</shortName>
        <ecNumber evidence="3 8">3.1.3.15</ecNumber>
    </recommendedName>
</protein>
<dbReference type="PANTHER" id="PTHR21039:SF0">
    <property type="entry name" value="HISTIDINOL-PHOSPHATASE"/>
    <property type="match status" value="1"/>
</dbReference>
<dbReference type="NCBIfam" id="NF005597">
    <property type="entry name" value="PRK07329.1"/>
    <property type="match status" value="1"/>
</dbReference>
<proteinExistence type="inferred from homology"/>
<dbReference type="Proteomes" id="UP001597199">
    <property type="component" value="Unassembled WGS sequence"/>
</dbReference>
<dbReference type="InterPro" id="IPR010140">
    <property type="entry name" value="Histidinol_P_phosphatase_HisJ"/>
</dbReference>
<dbReference type="PANTHER" id="PTHR21039">
    <property type="entry name" value="HISTIDINOL PHOSPHATASE-RELATED"/>
    <property type="match status" value="1"/>
</dbReference>
<dbReference type="RefSeq" id="WP_204118611.1">
    <property type="nucleotide sequence ID" value="NZ_BOLV01000006.1"/>
</dbReference>
<comment type="caution">
    <text evidence="10">The sequence shown here is derived from an EMBL/GenBank/DDBJ whole genome shotgun (WGS) entry which is preliminary data.</text>
</comment>
<feature type="domain" description="PHP" evidence="9">
    <location>
        <begin position="5"/>
        <end position="188"/>
    </location>
</feature>
<evidence type="ECO:0000313" key="11">
    <source>
        <dbReference type="Proteomes" id="UP001597199"/>
    </source>
</evidence>
<evidence type="ECO:0000256" key="4">
    <source>
        <dbReference type="ARBA" id="ARBA00022605"/>
    </source>
</evidence>
<comment type="similarity">
    <text evidence="2 8">Belongs to the PHP hydrolase family. HisK subfamily.</text>
</comment>
<evidence type="ECO:0000259" key="9">
    <source>
        <dbReference type="Pfam" id="PF02811"/>
    </source>
</evidence>
<evidence type="ECO:0000313" key="10">
    <source>
        <dbReference type="EMBL" id="MFD1398061.1"/>
    </source>
</evidence>
<comment type="catalytic activity">
    <reaction evidence="7 8">
        <text>L-histidinol phosphate + H2O = L-histidinol + phosphate</text>
        <dbReference type="Rhea" id="RHEA:14465"/>
        <dbReference type="ChEBI" id="CHEBI:15377"/>
        <dbReference type="ChEBI" id="CHEBI:43474"/>
        <dbReference type="ChEBI" id="CHEBI:57699"/>
        <dbReference type="ChEBI" id="CHEBI:57980"/>
        <dbReference type="EC" id="3.1.3.15"/>
    </reaction>
</comment>
<evidence type="ECO:0000256" key="3">
    <source>
        <dbReference type="ARBA" id="ARBA00013085"/>
    </source>
</evidence>
<dbReference type="EMBL" id="JBHTOA010000015">
    <property type="protein sequence ID" value="MFD1398061.1"/>
    <property type="molecule type" value="Genomic_DNA"/>
</dbReference>
<dbReference type="InterPro" id="IPR016195">
    <property type="entry name" value="Pol/histidinol_Pase-like"/>
</dbReference>
<keyword evidence="5 8" id="KW-0378">Hydrolase</keyword>
<evidence type="ECO:0000256" key="6">
    <source>
        <dbReference type="ARBA" id="ARBA00023102"/>
    </source>
</evidence>
<organism evidence="10 11">
    <name type="scientific">Lacticaseibacillus suilingensis</name>
    <dbReference type="NCBI Taxonomy" id="2799577"/>
    <lineage>
        <taxon>Bacteria</taxon>
        <taxon>Bacillati</taxon>
        <taxon>Bacillota</taxon>
        <taxon>Bacilli</taxon>
        <taxon>Lactobacillales</taxon>
        <taxon>Lactobacillaceae</taxon>
        <taxon>Lacticaseibacillus</taxon>
    </lineage>
</organism>
<dbReference type="SUPFAM" id="SSF89550">
    <property type="entry name" value="PHP domain-like"/>
    <property type="match status" value="1"/>
</dbReference>
<keyword evidence="11" id="KW-1185">Reference proteome</keyword>
<evidence type="ECO:0000256" key="5">
    <source>
        <dbReference type="ARBA" id="ARBA00022801"/>
    </source>
</evidence>
<dbReference type="Gene3D" id="3.20.20.140">
    <property type="entry name" value="Metal-dependent hydrolases"/>
    <property type="match status" value="1"/>
</dbReference>
<sequence length="259" mass="29435">MPVYDQHVHTYFSFDSSAQFEDYLAQTEQPFVTTDHLELSNPDDGGGDDKPDFAAYQAKLKVLHQQYPNQLLRGVECGYFAPRAADLAAYLAAGDYDLVLLSFHHDGQYDYQNPYFKTVDQKAHVQAYYQRMLSGLKQANFGDVLAHFDYGLRVLDVTPAQLTAWAKPQLLEILRLLVSKHMALEVNTKSLYRWQNAPLYELVLPWYQQVGGELLTLGSDAHTPDKFQTEFPAAKALIKRAGFSQLAVYHQHQPTLVAF</sequence>
<keyword evidence="4 8" id="KW-0028">Amino-acid biosynthesis</keyword>
<name>A0ABW4BC44_9LACO</name>